<dbReference type="AlphaFoldDB" id="A0A139ALP7"/>
<evidence type="ECO:0000313" key="6">
    <source>
        <dbReference type="EMBL" id="KXS17690.1"/>
    </source>
</evidence>
<proteinExistence type="inferred from homology"/>
<dbReference type="OrthoDB" id="3648309at2759"/>
<dbReference type="EMBL" id="KQ965745">
    <property type="protein sequence ID" value="KXS17690.1"/>
    <property type="molecule type" value="Genomic_DNA"/>
</dbReference>
<evidence type="ECO:0000256" key="3">
    <source>
        <dbReference type="ARBA" id="ARBA00022692"/>
    </source>
</evidence>
<keyword evidence="5" id="KW-0472">Membrane</keyword>
<comment type="similarity">
    <text evidence="2">Belongs to the acetate uptake transporter (AceTr) (TC 2.A.96) family.</text>
</comment>
<dbReference type="Pfam" id="PF01184">
    <property type="entry name" value="Gpr1_Fun34_YaaH"/>
    <property type="match status" value="1"/>
</dbReference>
<accession>A0A139ALP7</accession>
<gene>
    <name evidence="6" type="ORF">M427DRAFT_68211</name>
</gene>
<evidence type="ECO:0000256" key="2">
    <source>
        <dbReference type="ARBA" id="ARBA00005587"/>
    </source>
</evidence>
<keyword evidence="7" id="KW-1185">Reference proteome</keyword>
<reference evidence="6 7" key="1">
    <citation type="journal article" date="2015" name="Genome Biol. Evol.">
        <title>Phylogenomic analyses indicate that early fungi evolved digesting cell walls of algal ancestors of land plants.</title>
        <authorList>
            <person name="Chang Y."/>
            <person name="Wang S."/>
            <person name="Sekimoto S."/>
            <person name="Aerts A.L."/>
            <person name="Choi C."/>
            <person name="Clum A."/>
            <person name="LaButti K.M."/>
            <person name="Lindquist E.A."/>
            <person name="Yee Ngan C."/>
            <person name="Ohm R.A."/>
            <person name="Salamov A.A."/>
            <person name="Grigoriev I.V."/>
            <person name="Spatafora J.W."/>
            <person name="Berbee M.L."/>
        </authorList>
    </citation>
    <scope>NUCLEOTIDE SEQUENCE [LARGE SCALE GENOMIC DNA]</scope>
    <source>
        <strain evidence="6 7">JEL478</strain>
    </source>
</reference>
<keyword evidence="3" id="KW-0812">Transmembrane</keyword>
<evidence type="ECO:0000256" key="4">
    <source>
        <dbReference type="ARBA" id="ARBA00022989"/>
    </source>
</evidence>
<comment type="subcellular location">
    <subcellularLocation>
        <location evidence="1">Membrane</location>
        <topology evidence="1">Multi-pass membrane protein</topology>
    </subcellularLocation>
</comment>
<evidence type="ECO:0000313" key="7">
    <source>
        <dbReference type="Proteomes" id="UP000070544"/>
    </source>
</evidence>
<sequence>MKVGAHATSSSALAFGLLGFATQVTMIGMYSAGLIEPSSAALVFIFHIVTGVIQLVLAGTWRAGKNDLVGATSMITFGAYATSVGMFQLLVLSGVIHLGGPIKNGVTLLYALYASITLMFAVAALKTNAANVVSFVGEALMFALFASGSYMESNSINVVAGWVAIFTGISGPQTEAAILNLNGLDLLC</sequence>
<dbReference type="GO" id="GO:0016020">
    <property type="term" value="C:membrane"/>
    <property type="evidence" value="ECO:0007669"/>
    <property type="project" value="UniProtKB-SubCell"/>
</dbReference>
<keyword evidence="4" id="KW-1133">Transmembrane helix</keyword>
<evidence type="ECO:0000256" key="5">
    <source>
        <dbReference type="ARBA" id="ARBA00023136"/>
    </source>
</evidence>
<evidence type="ECO:0000256" key="1">
    <source>
        <dbReference type="ARBA" id="ARBA00004141"/>
    </source>
</evidence>
<dbReference type="Proteomes" id="UP000070544">
    <property type="component" value="Unassembled WGS sequence"/>
</dbReference>
<dbReference type="InterPro" id="IPR000791">
    <property type="entry name" value="Gpr1/Fun34/SatP-like"/>
</dbReference>
<name>A0A139ALP7_GONPJ</name>
<protein>
    <submittedName>
        <fullName evidence="6">Uncharacterized protein</fullName>
    </submittedName>
</protein>
<organism evidence="6 7">
    <name type="scientific">Gonapodya prolifera (strain JEL478)</name>
    <name type="common">Monoblepharis prolifera</name>
    <dbReference type="NCBI Taxonomy" id="1344416"/>
    <lineage>
        <taxon>Eukaryota</taxon>
        <taxon>Fungi</taxon>
        <taxon>Fungi incertae sedis</taxon>
        <taxon>Chytridiomycota</taxon>
        <taxon>Chytridiomycota incertae sedis</taxon>
        <taxon>Monoblepharidomycetes</taxon>
        <taxon>Monoblepharidales</taxon>
        <taxon>Gonapodyaceae</taxon>
        <taxon>Gonapodya</taxon>
    </lineage>
</organism>